<feature type="signal peptide" evidence="1">
    <location>
        <begin position="1"/>
        <end position="19"/>
    </location>
</feature>
<evidence type="ECO:0000256" key="1">
    <source>
        <dbReference type="SAM" id="SignalP"/>
    </source>
</evidence>
<protein>
    <submittedName>
        <fullName evidence="2">Uncharacterized protein</fullName>
    </submittedName>
</protein>
<keyword evidence="1" id="KW-0732">Signal</keyword>
<evidence type="ECO:0000313" key="2">
    <source>
        <dbReference type="EMBL" id="MFC5849588.1"/>
    </source>
</evidence>
<comment type="caution">
    <text evidence="2">The sequence shown here is derived from an EMBL/GenBank/DDBJ whole genome shotgun (WGS) entry which is preliminary data.</text>
</comment>
<keyword evidence="3" id="KW-1185">Reference proteome</keyword>
<feature type="chain" id="PRO_5045378329" evidence="1">
    <location>
        <begin position="20"/>
        <end position="536"/>
    </location>
</feature>
<sequence length="536" mass="59222">MRRTLLGLCLALGGGSAHGLPPVPDTSAYGIHSLPELPALPTRPALPGPLPTLPKFLPDLGLPGAVPSEAAAKAQPRNTRKPDYSGLSNIFSFADTRLETVPKGKLPYLEVLNVGAFRTYAQNASRCRAAQAAGQRTDARTCPAHVWQVPYSLESASVRAATDLRRAWQRLEDRYYWRAQVELNNPTLYLAQCLIDTSRGLKTTPPEVRVTVAASDVPQALRGRIPTSSTQNKLQLDDYWPWPQVPARDYCEGVQPTVLPGVPDMYLPGTCFYFVVKFCIEGQQWRRYALNPAAPAPISFNEAAANARVQRAVKAAHTTYFAQYQRDVLEALFNPKNTYFFALPWRSLVPGEGAVVAPVISYSTDVRPLRAVAETARTRLDGLLGLNAYAYYFQRAFRSPTLGAHLLPGSQDVQGSPPGVWAYEEFKRLLPPTNPRWSEDLGYATFFEAFNTTKTTFLPEPVSAKPLRQVVYFATGINVYGLNPVPVPQPMLLPRFAAGLPFAGLQTQFDWRSVAEGYQVPRVQGTPLFDYAPLIR</sequence>
<dbReference type="Proteomes" id="UP001595979">
    <property type="component" value="Unassembled WGS sequence"/>
</dbReference>
<dbReference type="EMBL" id="JBHSOH010000029">
    <property type="protein sequence ID" value="MFC5849588.1"/>
    <property type="molecule type" value="Genomic_DNA"/>
</dbReference>
<accession>A0ABW1DNN0</accession>
<gene>
    <name evidence="2" type="ORF">ACFPQ6_14875</name>
</gene>
<proteinExistence type="predicted"/>
<evidence type="ECO:0000313" key="3">
    <source>
        <dbReference type="Proteomes" id="UP001595979"/>
    </source>
</evidence>
<reference evidence="3" key="1">
    <citation type="journal article" date="2019" name="Int. J. Syst. Evol. Microbiol.">
        <title>The Global Catalogue of Microorganisms (GCM) 10K type strain sequencing project: providing services to taxonomists for standard genome sequencing and annotation.</title>
        <authorList>
            <consortium name="The Broad Institute Genomics Platform"/>
            <consortium name="The Broad Institute Genome Sequencing Center for Infectious Disease"/>
            <person name="Wu L."/>
            <person name="Ma J."/>
        </authorList>
    </citation>
    <scope>NUCLEOTIDE SEQUENCE [LARGE SCALE GENOMIC DNA]</scope>
    <source>
        <strain evidence="3">CGMCC 1.15053</strain>
    </source>
</reference>
<organism evidence="2 3">
    <name type="scientific">Deinococcus petrolearius</name>
    <dbReference type="NCBI Taxonomy" id="1751295"/>
    <lineage>
        <taxon>Bacteria</taxon>
        <taxon>Thermotogati</taxon>
        <taxon>Deinococcota</taxon>
        <taxon>Deinococci</taxon>
        <taxon>Deinococcales</taxon>
        <taxon>Deinococcaceae</taxon>
        <taxon>Deinococcus</taxon>
    </lineage>
</organism>
<name>A0ABW1DNN0_9DEIO</name>